<dbReference type="Proteomes" id="UP000184196">
    <property type="component" value="Unassembled WGS sequence"/>
</dbReference>
<proteinExistence type="predicted"/>
<accession>A0A1M4XTX6</accession>
<evidence type="ECO:0008006" key="4">
    <source>
        <dbReference type="Google" id="ProtNLM"/>
    </source>
</evidence>
<evidence type="ECO:0000256" key="1">
    <source>
        <dbReference type="SAM" id="SignalP"/>
    </source>
</evidence>
<reference evidence="3" key="1">
    <citation type="submission" date="2016-11" db="EMBL/GenBank/DDBJ databases">
        <authorList>
            <person name="Varghese N."/>
            <person name="Submissions S."/>
        </authorList>
    </citation>
    <scope>NUCLEOTIDE SEQUENCE [LARGE SCALE GENOMIC DNA]</scope>
    <source>
        <strain evidence="3">DSM 11792</strain>
    </source>
</reference>
<dbReference type="Gene3D" id="2.60.40.10">
    <property type="entry name" value="Immunoglobulins"/>
    <property type="match status" value="1"/>
</dbReference>
<dbReference type="EMBL" id="FQUW01000012">
    <property type="protein sequence ID" value="SHE96949.1"/>
    <property type="molecule type" value="Genomic_DNA"/>
</dbReference>
<organism evidence="2 3">
    <name type="scientific">Desulfofundulus australicus DSM 11792</name>
    <dbReference type="NCBI Taxonomy" id="1121425"/>
    <lineage>
        <taxon>Bacteria</taxon>
        <taxon>Bacillati</taxon>
        <taxon>Bacillota</taxon>
        <taxon>Clostridia</taxon>
        <taxon>Eubacteriales</taxon>
        <taxon>Peptococcaceae</taxon>
        <taxon>Desulfofundulus</taxon>
    </lineage>
</organism>
<evidence type="ECO:0000313" key="3">
    <source>
        <dbReference type="Proteomes" id="UP000184196"/>
    </source>
</evidence>
<dbReference type="InterPro" id="IPR013783">
    <property type="entry name" value="Ig-like_fold"/>
</dbReference>
<evidence type="ECO:0000313" key="2">
    <source>
        <dbReference type="EMBL" id="SHE96949.1"/>
    </source>
</evidence>
<dbReference type="RefSeq" id="WP_073164029.1">
    <property type="nucleotide sequence ID" value="NZ_FQUW01000012.1"/>
</dbReference>
<sequence>MRNLTYIFLVFVVACLTLALYPRPSPAATWDYTINPTDTSGIIDTSSTSAVVDTANREIKLPPKPVPDLVGFWELGEYDYVVLTTSGVKHYSFDGTQMRENTILNVSGVSNPLALAARGTYPDVLVADSTGLKHFSFTGSGMAYNPALSVAGLTGVLAVGAAGQSEVAALVGTQVQHFSFTGSNMTRNTVLEPSVVLTNPIDVALASGGYDTVVLEPNRIRWFNFSGSGMAENPALAVTGLTSPVAFAVADPQNGYDVAIVDGTQVKHYSFDGTALRYNAALSVTSGLTNPRAVAIRPGSYDRIIVDGNQVRYYQWNGSSLVYNSSLSVTVSDILQNAGYRSPAVAVSKAFDPGYNVTHVRVRAVHELPNNTSVTWSVTADGTNWVKKWRVRGTASGTVLEVSPDNGNTWNQIGAANDALPSVDNKQLWVLVSPGRAVKWKAELATSDTNVTPKIAANPRGGVAVRLDTNSAPNPPVPQSYGTCFTTTTPTLSWTFSDPDPGDSQSAYQVQIVQASDMALVLDSGKVASSSNQYTVPTSTAPDVPGPLWASGAYQFKYRVKVWDQAGVESPWSNWANFCVNAFERPRVAQIVSPPAGQVSPDPKNPATHIVITQGMTANQLPKVKAGAKVVLLVDSVGPLNSVSWAFPYTGPQGNKTATVNIPSKLPDGTTSNPMYPAGSAVNRWAVEFWTDPSLAVCPSGTVVRMQLSGSGAAGAAQLNAPPYAEGVVVTQGSIYEDWFVVLQGRDTS</sequence>
<keyword evidence="1" id="KW-0732">Signal</keyword>
<dbReference type="Pfam" id="PF25788">
    <property type="entry name" value="Ig_Rha78A_N"/>
    <property type="match status" value="1"/>
</dbReference>
<name>A0A1M4XTX6_9FIRM</name>
<dbReference type="AlphaFoldDB" id="A0A1M4XTX6"/>
<dbReference type="OrthoDB" id="1803536at2"/>
<keyword evidence="3" id="KW-1185">Reference proteome</keyword>
<dbReference type="PROSITE" id="PS51257">
    <property type="entry name" value="PROKAR_LIPOPROTEIN"/>
    <property type="match status" value="1"/>
</dbReference>
<feature type="chain" id="PRO_5012454495" description="Fibronectin type-III domain-containing protein" evidence="1">
    <location>
        <begin position="28"/>
        <end position="749"/>
    </location>
</feature>
<gene>
    <name evidence="2" type="ORF">SAMN02745218_01170</name>
</gene>
<protein>
    <recommendedName>
        <fullName evidence="4">Fibronectin type-III domain-containing protein</fullName>
    </recommendedName>
</protein>
<feature type="signal peptide" evidence="1">
    <location>
        <begin position="1"/>
        <end position="27"/>
    </location>
</feature>